<dbReference type="InterPro" id="IPR027619">
    <property type="entry name" value="C-S_lyase_PatB-like"/>
</dbReference>
<dbReference type="PANTHER" id="PTHR43525">
    <property type="entry name" value="PROTEIN MALY"/>
    <property type="match status" value="1"/>
</dbReference>
<dbReference type="RefSeq" id="WP_146293504.1">
    <property type="nucleotide sequence ID" value="NZ_SELH01000026.1"/>
</dbReference>
<keyword evidence="8" id="KW-1185">Reference proteome</keyword>
<evidence type="ECO:0000313" key="7">
    <source>
        <dbReference type="EMBL" id="TWP26106.1"/>
    </source>
</evidence>
<dbReference type="CDD" id="cd00609">
    <property type="entry name" value="AAT_like"/>
    <property type="match status" value="1"/>
</dbReference>
<dbReference type="InterPro" id="IPR015422">
    <property type="entry name" value="PyrdxlP-dep_Trfase_small"/>
</dbReference>
<dbReference type="Pfam" id="PF00155">
    <property type="entry name" value="Aminotran_1_2"/>
    <property type="match status" value="1"/>
</dbReference>
<sequence length="388" mass="44821">MRRYNFDEVIDRKNTDCLKYDALKERFGQEDLIPLWVADMDFQSPPELIEALVERTQQGVFGYPYPPKEYYLSIINWQQKHHGWQVKKEEISYIPGIVKGIAFALDVFSEDGDQIILQPPVYHPFRIISKLHNREIVTNPLVLEGTQYRMDLEGLEKLITEKSKILILSNPHNPGGRVWTKEELTQLAEICYKHKVLVISDEIHSDLVLTGNKHIPFASVSEKAAQNSITFNAPSKTFNIAGIVTSYSIIKNEEIRKKYHHYLVSSELNEGTIYAYLALQTVYEKCEDWMIELKEYIEANIEFVDDFLKKNIPQIKAMKPEASFLLWLDCRELNLSQKELTSLFINKSHLALNDGSMFGKEGTGFMRMNVGCPRITLEKALNQLKSIL</sequence>
<dbReference type="PANTHER" id="PTHR43525:SF1">
    <property type="entry name" value="PROTEIN MALY"/>
    <property type="match status" value="1"/>
</dbReference>
<dbReference type="Gene3D" id="3.90.1150.10">
    <property type="entry name" value="Aspartate Aminotransferase, domain 1"/>
    <property type="match status" value="1"/>
</dbReference>
<evidence type="ECO:0000256" key="1">
    <source>
        <dbReference type="ARBA" id="ARBA00001933"/>
    </source>
</evidence>
<reference evidence="7 8" key="1">
    <citation type="submission" date="2019-02" db="EMBL/GenBank/DDBJ databases">
        <title>Apibacter muscae sp. nov.: a novel member of the house fly microbiota.</title>
        <authorList>
            <person name="Park R."/>
        </authorList>
    </citation>
    <scope>NUCLEOTIDE SEQUENCE [LARGE SCALE GENOMIC DNA]</scope>
    <source>
        <strain evidence="7 8">AL1</strain>
    </source>
</reference>
<comment type="cofactor">
    <cofactor evidence="1">
        <name>pyridoxal 5'-phosphate</name>
        <dbReference type="ChEBI" id="CHEBI:597326"/>
    </cofactor>
</comment>
<feature type="domain" description="Aminotransferase class I/classII large" evidence="6">
    <location>
        <begin position="31"/>
        <end position="383"/>
    </location>
</feature>
<dbReference type="NCBIfam" id="TIGR04350">
    <property type="entry name" value="C_S_lyase_PatB"/>
    <property type="match status" value="1"/>
</dbReference>
<evidence type="ECO:0000256" key="2">
    <source>
        <dbReference type="ARBA" id="ARBA00012224"/>
    </source>
</evidence>
<keyword evidence="3" id="KW-0663">Pyridoxal phosphate</keyword>
<dbReference type="InterPro" id="IPR015424">
    <property type="entry name" value="PyrdxlP-dep_Trfase"/>
</dbReference>
<dbReference type="Gene3D" id="3.40.640.10">
    <property type="entry name" value="Type I PLP-dependent aspartate aminotransferase-like (Major domain)"/>
    <property type="match status" value="1"/>
</dbReference>
<dbReference type="Proteomes" id="UP000319499">
    <property type="component" value="Unassembled WGS sequence"/>
</dbReference>
<keyword evidence="4 7" id="KW-0456">Lyase</keyword>
<comment type="similarity">
    <text evidence="5">Belongs to the class-II pyridoxal-phosphate-dependent aminotransferase family. MalY/PatB cystathionine beta-lyase subfamily.</text>
</comment>
<evidence type="ECO:0000259" key="6">
    <source>
        <dbReference type="Pfam" id="PF00155"/>
    </source>
</evidence>
<dbReference type="EC" id="4.4.1.13" evidence="2"/>
<dbReference type="AlphaFoldDB" id="A0A563D7A5"/>
<name>A0A563D7A5_9FLAO</name>
<evidence type="ECO:0000256" key="4">
    <source>
        <dbReference type="ARBA" id="ARBA00023239"/>
    </source>
</evidence>
<gene>
    <name evidence="7" type="ORF">ETU09_10405</name>
</gene>
<comment type="caution">
    <text evidence="7">The sequence shown here is derived from an EMBL/GenBank/DDBJ whole genome shotgun (WGS) entry which is preliminary data.</text>
</comment>
<dbReference type="SUPFAM" id="SSF53383">
    <property type="entry name" value="PLP-dependent transferases"/>
    <property type="match status" value="1"/>
</dbReference>
<accession>A0A563D7A5</accession>
<evidence type="ECO:0000256" key="3">
    <source>
        <dbReference type="ARBA" id="ARBA00022898"/>
    </source>
</evidence>
<organism evidence="7 8">
    <name type="scientific">Apibacter muscae</name>
    <dbReference type="NCBI Taxonomy" id="2509004"/>
    <lineage>
        <taxon>Bacteria</taxon>
        <taxon>Pseudomonadati</taxon>
        <taxon>Bacteroidota</taxon>
        <taxon>Flavobacteriia</taxon>
        <taxon>Flavobacteriales</taxon>
        <taxon>Weeksellaceae</taxon>
        <taxon>Apibacter</taxon>
    </lineage>
</organism>
<dbReference type="InterPro" id="IPR015421">
    <property type="entry name" value="PyrdxlP-dep_Trfase_major"/>
</dbReference>
<evidence type="ECO:0000256" key="5">
    <source>
        <dbReference type="ARBA" id="ARBA00037974"/>
    </source>
</evidence>
<dbReference type="GO" id="GO:0030170">
    <property type="term" value="F:pyridoxal phosphate binding"/>
    <property type="evidence" value="ECO:0007669"/>
    <property type="project" value="InterPro"/>
</dbReference>
<dbReference type="GO" id="GO:0047804">
    <property type="term" value="F:cysteine-S-conjugate beta-lyase activity"/>
    <property type="evidence" value="ECO:0007669"/>
    <property type="project" value="UniProtKB-EC"/>
</dbReference>
<proteinExistence type="inferred from homology"/>
<evidence type="ECO:0000313" key="8">
    <source>
        <dbReference type="Proteomes" id="UP000319499"/>
    </source>
</evidence>
<dbReference type="InterPro" id="IPR051798">
    <property type="entry name" value="Class-II_PLP-Dep_Aminotrans"/>
</dbReference>
<dbReference type="EMBL" id="SELH01000026">
    <property type="protein sequence ID" value="TWP26106.1"/>
    <property type="molecule type" value="Genomic_DNA"/>
</dbReference>
<protein>
    <recommendedName>
        <fullName evidence="2">cysteine-S-conjugate beta-lyase</fullName>
        <ecNumber evidence="2">4.4.1.13</ecNumber>
    </recommendedName>
</protein>
<dbReference type="InterPro" id="IPR004839">
    <property type="entry name" value="Aminotransferase_I/II_large"/>
</dbReference>
<dbReference type="OrthoDB" id="9802872at2"/>